<accession>A0A379T4U3</accession>
<name>A0A379T4U3_SALER</name>
<dbReference type="Proteomes" id="UP000254741">
    <property type="component" value="Unassembled WGS sequence"/>
</dbReference>
<organism evidence="1 2">
    <name type="scientific">Salmonella enterica subsp. arizonae</name>
    <dbReference type="NCBI Taxonomy" id="59203"/>
    <lineage>
        <taxon>Bacteria</taxon>
        <taxon>Pseudomonadati</taxon>
        <taxon>Pseudomonadota</taxon>
        <taxon>Gammaproteobacteria</taxon>
        <taxon>Enterobacterales</taxon>
        <taxon>Enterobacteriaceae</taxon>
        <taxon>Salmonella</taxon>
    </lineage>
</organism>
<sequence length="69" mass="8005">MYLFQRLFINTLAESPECKDYPSVISGYLGKNWGYFIRRALLRDAGYLDVRFIPRRLLTTALLICTLSA</sequence>
<protein>
    <submittedName>
        <fullName evidence="1">Membrane protein</fullName>
    </submittedName>
</protein>
<gene>
    <name evidence="1" type="primary">yhaO_1</name>
    <name evidence="1" type="ORF">NCTC8297_00844</name>
</gene>
<dbReference type="AlphaFoldDB" id="A0A379T4U3"/>
<evidence type="ECO:0000313" key="1">
    <source>
        <dbReference type="EMBL" id="SUG45657.1"/>
    </source>
</evidence>
<evidence type="ECO:0000313" key="2">
    <source>
        <dbReference type="Proteomes" id="UP000254741"/>
    </source>
</evidence>
<reference evidence="1 2" key="1">
    <citation type="submission" date="2018-06" db="EMBL/GenBank/DDBJ databases">
        <authorList>
            <consortium name="Pathogen Informatics"/>
            <person name="Doyle S."/>
        </authorList>
    </citation>
    <scope>NUCLEOTIDE SEQUENCE [LARGE SCALE GENOMIC DNA]</scope>
    <source>
        <strain evidence="1 2">NCTC8297</strain>
    </source>
</reference>
<dbReference type="EMBL" id="UGXG01000002">
    <property type="protein sequence ID" value="SUG45657.1"/>
    <property type="molecule type" value="Genomic_DNA"/>
</dbReference>
<proteinExistence type="predicted"/>